<dbReference type="GO" id="GO:0030313">
    <property type="term" value="C:cell envelope"/>
    <property type="evidence" value="ECO:0007669"/>
    <property type="project" value="UniProtKB-SubCell"/>
</dbReference>
<dbReference type="CDD" id="cd14659">
    <property type="entry name" value="Imelysin-like_IPPA"/>
    <property type="match status" value="1"/>
</dbReference>
<accession>A0A0U3FLT1</accession>
<keyword evidence="2 3" id="KW-0732">Signal</keyword>
<dbReference type="AlphaFoldDB" id="A0A0U3FLT1"/>
<feature type="chain" id="PRO_5006838558" description="Imelysin-like domain-containing protein" evidence="3">
    <location>
        <begin position="22"/>
        <end position="366"/>
    </location>
</feature>
<reference evidence="5 6" key="1">
    <citation type="submission" date="2015-10" db="EMBL/GenBank/DDBJ databases">
        <title>The world's first case of liver abscess caused by Pannonibacter phragmitetus.</title>
        <authorList>
            <person name="Ming D."/>
            <person name="Wang M."/>
            <person name="Zhou Y."/>
            <person name="Jiang T."/>
            <person name="Hu S."/>
        </authorList>
    </citation>
    <scope>NUCLEOTIDE SEQUENCE [LARGE SCALE GENOMIC DNA]</scope>
    <source>
        <strain evidence="5 6">31801</strain>
    </source>
</reference>
<dbReference type="Proteomes" id="UP000064921">
    <property type="component" value="Chromosome"/>
</dbReference>
<dbReference type="KEGG" id="pphr:APZ00_08740"/>
<keyword evidence="6" id="KW-1185">Reference proteome</keyword>
<dbReference type="STRING" id="121719.APZ00_08740"/>
<dbReference type="Gene3D" id="1.20.1420.20">
    <property type="entry name" value="M75 peptidase, HXXE motif"/>
    <property type="match status" value="1"/>
</dbReference>
<evidence type="ECO:0000256" key="2">
    <source>
        <dbReference type="ARBA" id="ARBA00022729"/>
    </source>
</evidence>
<name>A0A0U3FLT1_9HYPH</name>
<dbReference type="InterPro" id="IPR038352">
    <property type="entry name" value="Imelysin_sf"/>
</dbReference>
<dbReference type="InterPro" id="IPR034984">
    <property type="entry name" value="Imelysin-like_IPPA"/>
</dbReference>
<protein>
    <recommendedName>
        <fullName evidence="4">Imelysin-like domain-containing protein</fullName>
    </recommendedName>
</protein>
<organism evidence="5 6">
    <name type="scientific">Pannonibacter phragmitetus</name>
    <dbReference type="NCBI Taxonomy" id="121719"/>
    <lineage>
        <taxon>Bacteria</taxon>
        <taxon>Pseudomonadati</taxon>
        <taxon>Pseudomonadota</taxon>
        <taxon>Alphaproteobacteria</taxon>
        <taxon>Hyphomicrobiales</taxon>
        <taxon>Stappiaceae</taxon>
        <taxon>Pannonibacter</taxon>
    </lineage>
</organism>
<gene>
    <name evidence="5" type="ORF">APZ00_08740</name>
</gene>
<dbReference type="EMBL" id="CP013068">
    <property type="protein sequence ID" value="ALV27134.1"/>
    <property type="molecule type" value="Genomic_DNA"/>
</dbReference>
<evidence type="ECO:0000313" key="5">
    <source>
        <dbReference type="EMBL" id="ALV27134.1"/>
    </source>
</evidence>
<dbReference type="InterPro" id="IPR018976">
    <property type="entry name" value="Imelysin-like"/>
</dbReference>
<feature type="domain" description="Imelysin-like" evidence="4">
    <location>
        <begin position="42"/>
        <end position="340"/>
    </location>
</feature>
<sequence>MMRRIACLALAFASTLLPLHAQERAGYADYVKGAVEGYIRPETRAFANAAKRLPAAVEDACKSPGTGTADDFRVAYGVAVAAYGRISFLRYGPLAEESRLERLAFLPDARGVAQRQIRKLVAERDESATTPESLAAKSVAVQGLTALQLAAFDEDGQVTLGGTDEAGVYACAYAQALAVNLAQLSGEVAALWEAPDGFSGQLEAAGPDHPRFRSSKEAAETLFNALVTGLVIVRDQDVIPAFGSALGNDPASAKPNRIPFSRANFGQAYIASELTGIRDFIRASNYAKGVDSEGEWIAASLEFEVSNSLKALARAGEPMRETVKTPEGYKALSDMLISLKSLRDLVALNLAGSLNMTGGFNALDGD</sequence>
<evidence type="ECO:0000313" key="6">
    <source>
        <dbReference type="Proteomes" id="UP000064921"/>
    </source>
</evidence>
<proteinExistence type="predicted"/>
<comment type="subcellular location">
    <subcellularLocation>
        <location evidence="1">Cell envelope</location>
    </subcellularLocation>
</comment>
<evidence type="ECO:0000256" key="1">
    <source>
        <dbReference type="ARBA" id="ARBA00004196"/>
    </source>
</evidence>
<evidence type="ECO:0000259" key="4">
    <source>
        <dbReference type="Pfam" id="PF09375"/>
    </source>
</evidence>
<dbReference type="eggNOG" id="COG3489">
    <property type="taxonomic scope" value="Bacteria"/>
</dbReference>
<dbReference type="Pfam" id="PF09375">
    <property type="entry name" value="Peptidase_M75"/>
    <property type="match status" value="1"/>
</dbReference>
<evidence type="ECO:0000256" key="3">
    <source>
        <dbReference type="SAM" id="SignalP"/>
    </source>
</evidence>
<feature type="signal peptide" evidence="3">
    <location>
        <begin position="1"/>
        <end position="21"/>
    </location>
</feature>